<sequence length="73" mass="8191">MHITYSRLCIKTGEIKDILDWFIGVAQVRTLGVGIHSETKECFMAKIAEMADTICIICKTCETDPQCRLRAAV</sequence>
<organism evidence="1">
    <name type="scientific">mine drainage metagenome</name>
    <dbReference type="NCBI Taxonomy" id="410659"/>
    <lineage>
        <taxon>unclassified sequences</taxon>
        <taxon>metagenomes</taxon>
        <taxon>ecological metagenomes</taxon>
    </lineage>
</organism>
<proteinExistence type="predicted"/>
<comment type="caution">
    <text evidence="1">The sequence shown here is derived from an EMBL/GenBank/DDBJ whole genome shotgun (WGS) entry which is preliminary data.</text>
</comment>
<name>E6QCA5_9ZZZZ</name>
<gene>
    <name evidence="1" type="ORF">CARN5_1701</name>
</gene>
<dbReference type="EMBL" id="CABP01000085">
    <property type="protein sequence ID" value="CBI04831.1"/>
    <property type="molecule type" value="Genomic_DNA"/>
</dbReference>
<reference evidence="1" key="1">
    <citation type="submission" date="2009-10" db="EMBL/GenBank/DDBJ databases">
        <title>Diversity of trophic interactions inside an arsenic-rich microbial ecosystem.</title>
        <authorList>
            <person name="Bertin P.N."/>
            <person name="Heinrich-Salmeron A."/>
            <person name="Pelletier E."/>
            <person name="Goulhen-Chollet F."/>
            <person name="Arsene-Ploetze F."/>
            <person name="Gallien S."/>
            <person name="Calteau A."/>
            <person name="Vallenet D."/>
            <person name="Casiot C."/>
            <person name="Chane-Woon-Ming B."/>
            <person name="Giloteaux L."/>
            <person name="Barakat M."/>
            <person name="Bonnefoy V."/>
            <person name="Bruneel O."/>
            <person name="Chandler M."/>
            <person name="Cleiss J."/>
            <person name="Duran R."/>
            <person name="Elbaz-Poulichet F."/>
            <person name="Fonknechten N."/>
            <person name="Lauga B."/>
            <person name="Mornico D."/>
            <person name="Ortet P."/>
            <person name="Schaeffer C."/>
            <person name="Siguier P."/>
            <person name="Alexander Thil Smith A."/>
            <person name="Van Dorsselaer A."/>
            <person name="Weissenbach J."/>
            <person name="Medigue C."/>
            <person name="Le Paslier D."/>
        </authorList>
    </citation>
    <scope>NUCLEOTIDE SEQUENCE</scope>
</reference>
<evidence type="ECO:0000313" key="1">
    <source>
        <dbReference type="EMBL" id="CBI04831.1"/>
    </source>
</evidence>
<protein>
    <submittedName>
        <fullName evidence="1">Uncharacterized protein</fullName>
    </submittedName>
</protein>
<accession>E6QCA5</accession>
<dbReference type="AlphaFoldDB" id="E6QCA5"/>